<sequence>MKLPLLALATLLLHNSLPVHATIRLPALVGDHMVLQRDTKVPIWGWAAPGEKVTLTFQGKTYAAVPASTGKWQVTLPATPAGGPYTMTLRGQNTLTIQDILVGDVWLASGQSNMELPLRDPNAPKPNSYPVVVHAEQEVAAANFPQIRQFTVKKQVSNQPRLESEGYNWKLCSPSTAGQFAAVPYFFARDLHQHYKVPIGIISSPWGGTPAEAWVSGEALKVLPDFQAKVVEVEKQTTPENNDPNTPTGLFNGMIAPLIPYAVKGIIWYQGESNANRAEQYRTLFPTLIKDWRGRWGYDVPFLFVQLANFKETEPEPAESDWAELREAQALALTLPRTGMAVAIDIGDGKDIHPANKQDVGHRLALVARKVAYNDKQVVAAGPTFQSMRVTGNKVQLRFTDAGSGLQVKGSNGVLKGFAVAGADKKFHWATAKLEGQQVVVSSEAVPTPVAVRYAWASNPEATLYNREGLPAAPFRTDQWEGVTHGKK</sequence>
<dbReference type="Gene3D" id="3.40.50.1110">
    <property type="entry name" value="SGNH hydrolase"/>
    <property type="match status" value="1"/>
</dbReference>
<dbReference type="InterPro" id="IPR005181">
    <property type="entry name" value="SASA"/>
</dbReference>
<dbReference type="RefSeq" id="WP_243799513.1">
    <property type="nucleotide sequence ID" value="NZ_CP094669.1"/>
</dbReference>
<evidence type="ECO:0000259" key="3">
    <source>
        <dbReference type="Pfam" id="PF03629"/>
    </source>
</evidence>
<feature type="signal peptide" evidence="2">
    <location>
        <begin position="1"/>
        <end position="21"/>
    </location>
</feature>
<feature type="chain" id="PRO_5045621602" evidence="2">
    <location>
        <begin position="22"/>
        <end position="488"/>
    </location>
</feature>
<organism evidence="4 5">
    <name type="scientific">Hymenobacter tibetensis</name>
    <dbReference type="NCBI Taxonomy" id="497967"/>
    <lineage>
        <taxon>Bacteria</taxon>
        <taxon>Pseudomonadati</taxon>
        <taxon>Bacteroidota</taxon>
        <taxon>Cytophagia</taxon>
        <taxon>Cytophagales</taxon>
        <taxon>Hymenobacteraceae</taxon>
        <taxon>Hymenobacter</taxon>
    </lineage>
</organism>
<proteinExistence type="predicted"/>
<feature type="domain" description="Sialate O-acetylesterase" evidence="3">
    <location>
        <begin position="103"/>
        <end position="365"/>
    </location>
</feature>
<dbReference type="InterPro" id="IPR039329">
    <property type="entry name" value="SIAE"/>
</dbReference>
<evidence type="ECO:0000256" key="1">
    <source>
        <dbReference type="ARBA" id="ARBA00022801"/>
    </source>
</evidence>
<keyword evidence="1" id="KW-0378">Hydrolase</keyword>
<dbReference type="SUPFAM" id="SSF52266">
    <property type="entry name" value="SGNH hydrolase"/>
    <property type="match status" value="1"/>
</dbReference>
<dbReference type="Gene3D" id="2.60.40.10">
    <property type="entry name" value="Immunoglobulins"/>
    <property type="match status" value="1"/>
</dbReference>
<protein>
    <submittedName>
        <fullName evidence="4">Sialate O-acetylesterase</fullName>
    </submittedName>
</protein>
<keyword evidence="5" id="KW-1185">Reference proteome</keyword>
<keyword evidence="2" id="KW-0732">Signal</keyword>
<gene>
    <name evidence="4" type="ORF">MTX78_02185</name>
</gene>
<dbReference type="InterPro" id="IPR036514">
    <property type="entry name" value="SGNH_hydro_sf"/>
</dbReference>
<reference evidence="4 5" key="1">
    <citation type="submission" date="2022-03" db="EMBL/GenBank/DDBJ databases">
        <title>Hymenobactersp. isolated from the air.</title>
        <authorList>
            <person name="Won M."/>
            <person name="Kwon S.-W."/>
        </authorList>
    </citation>
    <scope>NUCLEOTIDE SEQUENCE [LARGE SCALE GENOMIC DNA]</scope>
    <source>
        <strain evidence="4 5">KACC 21982</strain>
    </source>
</reference>
<evidence type="ECO:0000313" key="4">
    <source>
        <dbReference type="EMBL" id="UOG75415.1"/>
    </source>
</evidence>
<evidence type="ECO:0000313" key="5">
    <source>
        <dbReference type="Proteomes" id="UP000831113"/>
    </source>
</evidence>
<dbReference type="Proteomes" id="UP000831113">
    <property type="component" value="Chromosome"/>
</dbReference>
<accession>A0ABY4CYT3</accession>
<dbReference type="InterPro" id="IPR013783">
    <property type="entry name" value="Ig-like_fold"/>
</dbReference>
<evidence type="ECO:0000256" key="2">
    <source>
        <dbReference type="SAM" id="SignalP"/>
    </source>
</evidence>
<dbReference type="EMBL" id="CP094669">
    <property type="protein sequence ID" value="UOG75415.1"/>
    <property type="molecule type" value="Genomic_DNA"/>
</dbReference>
<name>A0ABY4CYT3_9BACT</name>
<dbReference type="PANTHER" id="PTHR22901">
    <property type="entry name" value="SIALATE O-ACETYLESTERASE"/>
    <property type="match status" value="1"/>
</dbReference>
<dbReference type="Pfam" id="PF03629">
    <property type="entry name" value="SASA"/>
    <property type="match status" value="1"/>
</dbReference>
<dbReference type="PANTHER" id="PTHR22901:SF0">
    <property type="entry name" value="SIALATE O-ACETYLESTERASE"/>
    <property type="match status" value="1"/>
</dbReference>